<feature type="signal peptide" evidence="2">
    <location>
        <begin position="1"/>
        <end position="15"/>
    </location>
</feature>
<evidence type="ECO:0008006" key="5">
    <source>
        <dbReference type="Google" id="ProtNLM"/>
    </source>
</evidence>
<feature type="compositionally biased region" description="Basic and acidic residues" evidence="1">
    <location>
        <begin position="19"/>
        <end position="32"/>
    </location>
</feature>
<comment type="caution">
    <text evidence="3">The sequence shown here is derived from an EMBL/GenBank/DDBJ whole genome shotgun (WGS) entry which is preliminary data.</text>
</comment>
<proteinExistence type="predicted"/>
<evidence type="ECO:0000313" key="4">
    <source>
        <dbReference type="Proteomes" id="UP001305779"/>
    </source>
</evidence>
<accession>A0ABR0DY21</accession>
<reference evidence="3 4" key="1">
    <citation type="journal article" date="2023" name="G3 (Bethesda)">
        <title>A chromosome-level genome assembly of Zasmidium syzygii isolated from banana leaves.</title>
        <authorList>
            <person name="van Westerhoven A.C."/>
            <person name="Mehrabi R."/>
            <person name="Talebi R."/>
            <person name="Steentjes M.B.F."/>
            <person name="Corcolon B."/>
            <person name="Chong P.A."/>
            <person name="Kema G.H.J."/>
            <person name="Seidl M.F."/>
        </authorList>
    </citation>
    <scope>NUCLEOTIDE SEQUENCE [LARGE SCALE GENOMIC DNA]</scope>
    <source>
        <strain evidence="3 4">P124</strain>
    </source>
</reference>
<sequence>MLLVSIAAFLAGAMASPVHKDSERPLQIDPSEHAPPPPPPAPELIEISRLPLPPVVADENEGACTVAVNPSRTGCTGKVASLQGGTFLPDDNHVIAKVRFAGAPAAPDPASIYTGEHVIIVKTDNSTFPNGDPWKCLTCGIPKENNHAIPVESPDYAYPQAFADGKRVMAGFYIIDCGEYDLVSPDCVPERTSIYQIRLENTTDGSGAGAAIRELRIHPDQVHLGLNSFTFSGNSLGQSTFFARLQFNAAPTTGLPLGPRYDLAHVNHLMHSGLSPPIYAVGDELHFNHSAITVGELRGFSGTGNEVTYVGYPVESCNIDVFAADLRTGALRRLTAHPGYVDPVQMSPDDRLMVIMDTRGSGRTEFMDGMRGIPPIVDLLTTTVCSSVRNNGQRRFFQPWLLDRYGDRGDYYGQEINGASTGFAGSGGFDDPEWNGGADPWFSNDGTRIVYYQVQTIPPACGGENPLPCSNSSEPGGRRERLMIAHLVERSPLPARNVMPMPDVIPWAVPYVPGETVPAPAYLNLKSGNYTLKGEVSGSASIEIIENDSKTAIQMIKVGFDNFSDDGLATLSGTQNITRNVEGFTINTLDWYSNLTREGIWPSRQFTSPAGFHMSIYVLTNLFEANGTLVTIAEGLTFRQPQDGT</sequence>
<name>A0ABR0DY21_ZASCE</name>
<protein>
    <recommendedName>
        <fullName evidence="5">Saponin hydrolase</fullName>
    </recommendedName>
</protein>
<evidence type="ECO:0000313" key="3">
    <source>
        <dbReference type="EMBL" id="KAK4493911.1"/>
    </source>
</evidence>
<dbReference type="EMBL" id="JAXOVC010000015">
    <property type="protein sequence ID" value="KAK4493911.1"/>
    <property type="molecule type" value="Genomic_DNA"/>
</dbReference>
<evidence type="ECO:0000256" key="2">
    <source>
        <dbReference type="SAM" id="SignalP"/>
    </source>
</evidence>
<feature type="compositionally biased region" description="Pro residues" evidence="1">
    <location>
        <begin position="33"/>
        <end position="42"/>
    </location>
</feature>
<evidence type="ECO:0000256" key="1">
    <source>
        <dbReference type="SAM" id="MobiDB-lite"/>
    </source>
</evidence>
<keyword evidence="4" id="KW-1185">Reference proteome</keyword>
<feature type="region of interest" description="Disordered" evidence="1">
    <location>
        <begin position="19"/>
        <end position="43"/>
    </location>
</feature>
<dbReference type="SUPFAM" id="SSF82171">
    <property type="entry name" value="DPP6 N-terminal domain-like"/>
    <property type="match status" value="1"/>
</dbReference>
<gene>
    <name evidence="3" type="ORF">PRZ48_015096</name>
</gene>
<feature type="chain" id="PRO_5045829607" description="Saponin hydrolase" evidence="2">
    <location>
        <begin position="16"/>
        <end position="645"/>
    </location>
</feature>
<keyword evidence="2" id="KW-0732">Signal</keyword>
<organism evidence="3 4">
    <name type="scientific">Zasmidium cellare</name>
    <name type="common">Wine cellar mold</name>
    <name type="synonym">Racodium cellare</name>
    <dbReference type="NCBI Taxonomy" id="395010"/>
    <lineage>
        <taxon>Eukaryota</taxon>
        <taxon>Fungi</taxon>
        <taxon>Dikarya</taxon>
        <taxon>Ascomycota</taxon>
        <taxon>Pezizomycotina</taxon>
        <taxon>Dothideomycetes</taxon>
        <taxon>Dothideomycetidae</taxon>
        <taxon>Mycosphaerellales</taxon>
        <taxon>Mycosphaerellaceae</taxon>
        <taxon>Zasmidium</taxon>
    </lineage>
</organism>
<dbReference type="Proteomes" id="UP001305779">
    <property type="component" value="Unassembled WGS sequence"/>
</dbReference>